<evidence type="ECO:0000259" key="6">
    <source>
        <dbReference type="PROSITE" id="PS51462"/>
    </source>
</evidence>
<dbReference type="Pfam" id="PF00293">
    <property type="entry name" value="NUDIX"/>
    <property type="match status" value="1"/>
</dbReference>
<dbReference type="GO" id="GO:0034431">
    <property type="term" value="F:bis(5'-adenosyl)-hexaphosphatase activity"/>
    <property type="evidence" value="ECO:0007669"/>
    <property type="project" value="EnsemblFungi"/>
</dbReference>
<dbReference type="GO" id="GO:0006798">
    <property type="term" value="P:polyphosphate catabolic process"/>
    <property type="evidence" value="ECO:0007669"/>
    <property type="project" value="EnsemblFungi"/>
</dbReference>
<dbReference type="GO" id="GO:0030643">
    <property type="term" value="P:intracellular phosphate ion homeostasis"/>
    <property type="evidence" value="ECO:0007669"/>
    <property type="project" value="EnsemblFungi"/>
</dbReference>
<dbReference type="PROSITE" id="PS00893">
    <property type="entry name" value="NUDIX_BOX"/>
    <property type="match status" value="1"/>
</dbReference>
<dbReference type="GO" id="GO:0071543">
    <property type="term" value="P:diphosphoinositol polyphosphate metabolic process"/>
    <property type="evidence" value="ECO:0007669"/>
    <property type="project" value="TreeGrafter"/>
</dbReference>
<dbReference type="GO" id="GO:1990174">
    <property type="term" value="F:phosphodiesterase decapping endonuclease activity"/>
    <property type="evidence" value="ECO:0007669"/>
    <property type="project" value="EnsemblFungi"/>
</dbReference>
<sequence length="178" mass="20367">MSNSSNLTSPAKAPPHHTMQARQTRDKQHYTPDGNRYVSVCIGLNSINTRSPGVKIPDGAQEGQMVLIVSSSRDRGRWVLPKGGWETDESDEEAALREGWEEAGIIGKITKRLGEFKDSSSHFIYFQVEVHEVKDEYPEMGKRNRRWVTYDEAMKILRRDMFKDMLRKSEIVQSPLLS</sequence>
<dbReference type="Proteomes" id="UP000186594">
    <property type="component" value="Unassembled WGS sequence"/>
</dbReference>
<dbReference type="SUPFAM" id="SSF55811">
    <property type="entry name" value="Nudix"/>
    <property type="match status" value="1"/>
</dbReference>
<dbReference type="GO" id="GO:0008796">
    <property type="term" value="F:bis(5'-nucleosyl)-tetraphosphatase activity"/>
    <property type="evidence" value="ECO:0007669"/>
    <property type="project" value="EnsemblFungi"/>
</dbReference>
<dbReference type="AlphaFoldDB" id="A0A1U7LMC7"/>
<evidence type="ECO:0000256" key="1">
    <source>
        <dbReference type="ARBA" id="ARBA00001946"/>
    </source>
</evidence>
<dbReference type="InterPro" id="IPR047198">
    <property type="entry name" value="DDP-like_NUDIX"/>
</dbReference>
<dbReference type="InterPro" id="IPR000086">
    <property type="entry name" value="NUDIX_hydrolase_dom"/>
</dbReference>
<dbReference type="InterPro" id="IPR015797">
    <property type="entry name" value="NUDIX_hydrolase-like_dom_sf"/>
</dbReference>
<evidence type="ECO:0000313" key="8">
    <source>
        <dbReference type="Proteomes" id="UP000186594"/>
    </source>
</evidence>
<dbReference type="GO" id="GO:0046872">
    <property type="term" value="F:metal ion binding"/>
    <property type="evidence" value="ECO:0007669"/>
    <property type="project" value="UniProtKB-KW"/>
</dbReference>
<proteinExistence type="predicted"/>
<keyword evidence="3 7" id="KW-0378">Hydrolase</keyword>
<feature type="domain" description="Nudix hydrolase" evidence="6">
    <location>
        <begin position="47"/>
        <end position="172"/>
    </location>
</feature>
<name>A0A1U7LMC7_NEOID</name>
<gene>
    <name evidence="7" type="ORF">NEOLI_004786</name>
</gene>
<dbReference type="GO" id="GO:0052847">
    <property type="term" value="F:inositol-1,5-bisdiphosphate-2,3,4,6-tetrakisphosphate 5-diphosphatase activity"/>
    <property type="evidence" value="ECO:0007669"/>
    <property type="project" value="EnsemblFungi"/>
</dbReference>
<feature type="region of interest" description="Disordered" evidence="5">
    <location>
        <begin position="1"/>
        <end position="33"/>
    </location>
</feature>
<dbReference type="GO" id="GO:0034432">
    <property type="term" value="F:bis(5'-adenosyl)-pentaphosphatase activity"/>
    <property type="evidence" value="ECO:0007669"/>
    <property type="project" value="EnsemblFungi"/>
</dbReference>
<organism evidence="7 8">
    <name type="scientific">Neolecta irregularis (strain DAH-3)</name>
    <dbReference type="NCBI Taxonomy" id="1198029"/>
    <lineage>
        <taxon>Eukaryota</taxon>
        <taxon>Fungi</taxon>
        <taxon>Dikarya</taxon>
        <taxon>Ascomycota</taxon>
        <taxon>Taphrinomycotina</taxon>
        <taxon>Neolectales</taxon>
        <taxon>Neolectaceae</taxon>
        <taxon>Neolecta</taxon>
    </lineage>
</organism>
<reference evidence="7 8" key="1">
    <citation type="submission" date="2016-04" db="EMBL/GenBank/DDBJ databases">
        <title>Evolutionary innovation and constraint leading to complex multicellularity in the Ascomycota.</title>
        <authorList>
            <person name="Cisse O."/>
            <person name="Nguyen A."/>
            <person name="Hewitt D.A."/>
            <person name="Jedd G."/>
            <person name="Stajich J.E."/>
        </authorList>
    </citation>
    <scope>NUCLEOTIDE SEQUENCE [LARGE SCALE GENOMIC DNA]</scope>
    <source>
        <strain evidence="7 8">DAH-3</strain>
    </source>
</reference>
<dbReference type="PROSITE" id="PS51462">
    <property type="entry name" value="NUDIX"/>
    <property type="match status" value="1"/>
</dbReference>
<dbReference type="PANTHER" id="PTHR12629">
    <property type="entry name" value="DIPHOSPHOINOSITOL POLYPHOSPHATE PHOSPHOHYDROLASE"/>
    <property type="match status" value="1"/>
</dbReference>
<dbReference type="GO" id="GO:0052745">
    <property type="term" value="F:inositol phosphate phosphatase activity"/>
    <property type="evidence" value="ECO:0007669"/>
    <property type="project" value="EnsemblFungi"/>
</dbReference>
<dbReference type="GO" id="GO:0000298">
    <property type="term" value="F:endopolyphosphatase activity"/>
    <property type="evidence" value="ECO:0007669"/>
    <property type="project" value="EnsemblFungi"/>
</dbReference>
<dbReference type="GO" id="GO:0052846">
    <property type="term" value="F:inositol-1,5-bisdiphosphate-2,3,4,6-tetrakisphosphate 1-diphosphatase activity"/>
    <property type="evidence" value="ECO:0007669"/>
    <property type="project" value="EnsemblFungi"/>
</dbReference>
<dbReference type="GO" id="GO:0005634">
    <property type="term" value="C:nucleus"/>
    <property type="evidence" value="ECO:0007669"/>
    <property type="project" value="TreeGrafter"/>
</dbReference>
<dbReference type="GO" id="GO:0052845">
    <property type="term" value="F:inositol-5-diphosphate-1,2,3,4,6-pentakisphosphate diphosphatase activity"/>
    <property type="evidence" value="ECO:0007669"/>
    <property type="project" value="EnsemblFungi"/>
</dbReference>
<comment type="caution">
    <text evidence="7">The sequence shown here is derived from an EMBL/GenBank/DDBJ whole genome shotgun (WGS) entry which is preliminary data.</text>
</comment>
<dbReference type="GO" id="GO:0052843">
    <property type="term" value="F:inositol-1-diphosphate-2,3,4,5,6-pentakisphosphate diphosphatase activity"/>
    <property type="evidence" value="ECO:0007669"/>
    <property type="project" value="EnsemblFungi"/>
</dbReference>
<dbReference type="OrthoDB" id="2011998at2759"/>
<accession>A0A1U7LMC7</accession>
<dbReference type="InterPro" id="IPR020084">
    <property type="entry name" value="NUDIX_hydrolase_CS"/>
</dbReference>
<dbReference type="GO" id="GO:0005737">
    <property type="term" value="C:cytoplasm"/>
    <property type="evidence" value="ECO:0007669"/>
    <property type="project" value="TreeGrafter"/>
</dbReference>
<evidence type="ECO:0000256" key="5">
    <source>
        <dbReference type="SAM" id="MobiDB-lite"/>
    </source>
</evidence>
<dbReference type="EMBL" id="LXFE01001207">
    <property type="protein sequence ID" value="OLL23814.1"/>
    <property type="molecule type" value="Genomic_DNA"/>
</dbReference>
<keyword evidence="8" id="KW-1185">Reference proteome</keyword>
<keyword evidence="4" id="KW-0460">Magnesium</keyword>
<dbReference type="PANTHER" id="PTHR12629:SF0">
    <property type="entry name" value="DIPHOSPHOINOSITOL-POLYPHOSPHATE DIPHOSPHATASE"/>
    <property type="match status" value="1"/>
</dbReference>
<evidence type="ECO:0000313" key="7">
    <source>
        <dbReference type="EMBL" id="OLL23814.1"/>
    </source>
</evidence>
<dbReference type="Gene3D" id="3.90.79.10">
    <property type="entry name" value="Nucleoside Triphosphate Pyrophosphohydrolase"/>
    <property type="match status" value="1"/>
</dbReference>
<dbReference type="STRING" id="1198029.A0A1U7LMC7"/>
<dbReference type="CDD" id="cd04666">
    <property type="entry name" value="NUDIX_DIPP2_like_Nudt4"/>
    <property type="match status" value="1"/>
</dbReference>
<dbReference type="GO" id="GO:1901909">
    <property type="term" value="P:diadenosine hexaphosphate catabolic process"/>
    <property type="evidence" value="ECO:0007669"/>
    <property type="project" value="EnsemblFungi"/>
</dbReference>
<dbReference type="GO" id="GO:0071545">
    <property type="term" value="P:inositol phosphate catabolic process"/>
    <property type="evidence" value="ECO:0007669"/>
    <property type="project" value="EnsemblFungi"/>
</dbReference>
<comment type="cofactor">
    <cofactor evidence="1">
        <name>Mg(2+)</name>
        <dbReference type="ChEBI" id="CHEBI:18420"/>
    </cofactor>
</comment>
<keyword evidence="2" id="KW-0479">Metal-binding</keyword>
<evidence type="ECO:0000256" key="4">
    <source>
        <dbReference type="ARBA" id="ARBA00022842"/>
    </source>
</evidence>
<evidence type="ECO:0000256" key="3">
    <source>
        <dbReference type="ARBA" id="ARBA00022801"/>
    </source>
</evidence>
<dbReference type="GO" id="GO:1901911">
    <property type="term" value="P:adenosine 5'-(hexahydrogen pentaphosphate) catabolic process"/>
    <property type="evidence" value="ECO:0007669"/>
    <property type="project" value="EnsemblFungi"/>
</dbReference>
<dbReference type="GO" id="GO:1901907">
    <property type="term" value="P:diadenosine pentaphosphate catabolic process"/>
    <property type="evidence" value="ECO:0007669"/>
    <property type="project" value="EnsemblFungi"/>
</dbReference>
<protein>
    <submittedName>
        <fullName evidence="7">Diphosphoinositol polyphosphate phosphohydrolase aps1</fullName>
    </submittedName>
</protein>
<evidence type="ECO:0000256" key="2">
    <source>
        <dbReference type="ARBA" id="ARBA00022723"/>
    </source>
</evidence>